<dbReference type="GeneID" id="27358661"/>
<keyword evidence="9" id="KW-1185">Reference proteome</keyword>
<dbReference type="SMART" id="SM00906">
    <property type="entry name" value="Fungal_trans"/>
    <property type="match status" value="1"/>
</dbReference>
<feature type="compositionally biased region" description="Basic and acidic residues" evidence="6">
    <location>
        <begin position="72"/>
        <end position="85"/>
    </location>
</feature>
<reference evidence="8 9" key="1">
    <citation type="submission" date="2015-01" db="EMBL/GenBank/DDBJ databases">
        <title>The Genome Sequence of Exophiala oligosperma CBS72588.</title>
        <authorList>
            <consortium name="The Broad Institute Genomics Platform"/>
            <person name="Cuomo C."/>
            <person name="de Hoog S."/>
            <person name="Gorbushina A."/>
            <person name="Stielow B."/>
            <person name="Teixiera M."/>
            <person name="Abouelleil A."/>
            <person name="Chapman S.B."/>
            <person name="Priest M."/>
            <person name="Young S.K."/>
            <person name="Wortman J."/>
            <person name="Nusbaum C."/>
            <person name="Birren B."/>
        </authorList>
    </citation>
    <scope>NUCLEOTIDE SEQUENCE [LARGE SCALE GENOMIC DNA]</scope>
    <source>
        <strain evidence="8 9">CBS 72588</strain>
    </source>
</reference>
<evidence type="ECO:0000256" key="3">
    <source>
        <dbReference type="ARBA" id="ARBA00023015"/>
    </source>
</evidence>
<gene>
    <name evidence="8" type="ORF">PV06_06587</name>
</gene>
<dbReference type="InterPro" id="IPR007219">
    <property type="entry name" value="XnlR_reg_dom"/>
</dbReference>
<evidence type="ECO:0000256" key="4">
    <source>
        <dbReference type="ARBA" id="ARBA00023163"/>
    </source>
</evidence>
<feature type="domain" description="Xylanolytic transcriptional activator regulatory" evidence="7">
    <location>
        <begin position="360"/>
        <end position="447"/>
    </location>
</feature>
<feature type="region of interest" description="Disordered" evidence="6">
    <location>
        <begin position="571"/>
        <end position="594"/>
    </location>
</feature>
<dbReference type="PANTHER" id="PTHR47338">
    <property type="entry name" value="ZN(II)2CYS6 TRANSCRIPTION FACTOR (EUROFUNG)-RELATED"/>
    <property type="match status" value="1"/>
</dbReference>
<feature type="region of interest" description="Disordered" evidence="6">
    <location>
        <begin position="69"/>
        <end position="138"/>
    </location>
</feature>
<evidence type="ECO:0000313" key="8">
    <source>
        <dbReference type="EMBL" id="KIW40988.1"/>
    </source>
</evidence>
<organism evidence="8 9">
    <name type="scientific">Exophiala oligosperma</name>
    <dbReference type="NCBI Taxonomy" id="215243"/>
    <lineage>
        <taxon>Eukaryota</taxon>
        <taxon>Fungi</taxon>
        <taxon>Dikarya</taxon>
        <taxon>Ascomycota</taxon>
        <taxon>Pezizomycotina</taxon>
        <taxon>Eurotiomycetes</taxon>
        <taxon>Chaetothyriomycetidae</taxon>
        <taxon>Chaetothyriales</taxon>
        <taxon>Herpotrichiellaceae</taxon>
        <taxon>Exophiala</taxon>
    </lineage>
</organism>
<evidence type="ECO:0000256" key="2">
    <source>
        <dbReference type="ARBA" id="ARBA00022723"/>
    </source>
</evidence>
<evidence type="ECO:0000256" key="6">
    <source>
        <dbReference type="SAM" id="MobiDB-lite"/>
    </source>
</evidence>
<evidence type="ECO:0000256" key="1">
    <source>
        <dbReference type="ARBA" id="ARBA00004123"/>
    </source>
</evidence>
<feature type="region of interest" description="Disordered" evidence="6">
    <location>
        <begin position="183"/>
        <end position="222"/>
    </location>
</feature>
<dbReference type="CDD" id="cd12148">
    <property type="entry name" value="fungal_TF_MHR"/>
    <property type="match status" value="1"/>
</dbReference>
<feature type="compositionally biased region" description="Polar residues" evidence="6">
    <location>
        <begin position="209"/>
        <end position="222"/>
    </location>
</feature>
<protein>
    <recommendedName>
        <fullName evidence="7">Xylanolytic transcriptional activator regulatory domain-containing protein</fullName>
    </recommendedName>
</protein>
<keyword evidence="5" id="KW-0539">Nucleus</keyword>
<dbReference type="PANTHER" id="PTHR47338:SF5">
    <property type="entry name" value="ZN(II)2CYS6 TRANSCRIPTION FACTOR (EUROFUNG)"/>
    <property type="match status" value="1"/>
</dbReference>
<evidence type="ECO:0000313" key="9">
    <source>
        <dbReference type="Proteomes" id="UP000053342"/>
    </source>
</evidence>
<dbReference type="GO" id="GO:0005634">
    <property type="term" value="C:nucleus"/>
    <property type="evidence" value="ECO:0007669"/>
    <property type="project" value="UniProtKB-SubCell"/>
</dbReference>
<dbReference type="STRING" id="215243.A0A0D2DD96"/>
<dbReference type="GO" id="GO:0006351">
    <property type="term" value="P:DNA-templated transcription"/>
    <property type="evidence" value="ECO:0007669"/>
    <property type="project" value="InterPro"/>
</dbReference>
<dbReference type="Proteomes" id="UP000053342">
    <property type="component" value="Unassembled WGS sequence"/>
</dbReference>
<dbReference type="GO" id="GO:0000981">
    <property type="term" value="F:DNA-binding transcription factor activity, RNA polymerase II-specific"/>
    <property type="evidence" value="ECO:0007669"/>
    <property type="project" value="InterPro"/>
</dbReference>
<dbReference type="RefSeq" id="XP_016261204.1">
    <property type="nucleotide sequence ID" value="XM_016407724.1"/>
</dbReference>
<evidence type="ECO:0000256" key="5">
    <source>
        <dbReference type="ARBA" id="ARBA00023242"/>
    </source>
</evidence>
<keyword evidence="4" id="KW-0804">Transcription</keyword>
<dbReference type="EMBL" id="KN847337">
    <property type="protein sequence ID" value="KIW40988.1"/>
    <property type="molecule type" value="Genomic_DNA"/>
</dbReference>
<dbReference type="GO" id="GO:0008270">
    <property type="term" value="F:zinc ion binding"/>
    <property type="evidence" value="ECO:0007669"/>
    <property type="project" value="InterPro"/>
</dbReference>
<dbReference type="OrthoDB" id="4108767at2759"/>
<feature type="compositionally biased region" description="Polar residues" evidence="6">
    <location>
        <begin position="122"/>
        <end position="134"/>
    </location>
</feature>
<dbReference type="AlphaFoldDB" id="A0A0D2DD96"/>
<accession>A0A0D2DD96</accession>
<proteinExistence type="predicted"/>
<comment type="subcellular location">
    <subcellularLocation>
        <location evidence="1">Nucleus</location>
    </subcellularLocation>
</comment>
<keyword evidence="2" id="KW-0479">Metal-binding</keyword>
<name>A0A0D2DD96_9EURO</name>
<dbReference type="VEuPathDB" id="FungiDB:PV06_06587"/>
<dbReference type="Pfam" id="PF04082">
    <property type="entry name" value="Fungal_trans"/>
    <property type="match status" value="1"/>
</dbReference>
<dbReference type="InterPro" id="IPR050815">
    <property type="entry name" value="TF_fung"/>
</dbReference>
<dbReference type="GO" id="GO:0003677">
    <property type="term" value="F:DNA binding"/>
    <property type="evidence" value="ECO:0007669"/>
    <property type="project" value="InterPro"/>
</dbReference>
<evidence type="ECO:0000259" key="7">
    <source>
        <dbReference type="SMART" id="SM00906"/>
    </source>
</evidence>
<feature type="compositionally biased region" description="Polar residues" evidence="6">
    <location>
        <begin position="184"/>
        <end position="195"/>
    </location>
</feature>
<dbReference type="HOGENOM" id="CLU_011017_2_2_1"/>
<keyword evidence="3" id="KW-0805">Transcription regulation</keyword>
<sequence length="724" mass="80477">MATSEGVLNISDIQIVYHPPPWPHRACEECKRRYETTQLYALHKSQQSMRVPDQEKTSGAYRLMMFMNAKQQDGRDESTSVRRDATSIPPDQLSPPPSRGRNDKPSTEVPGSHESMVDVSPTVVSEPQSYSRGNNHGLLGTEMDIPDVIPWEMEGGLTPFLSDNYINDAFITQDLSGLNAEVPSDSQGLGLSVSHQTDRQHLLSPRSPADTSQAQHPTRTLSASQPRLYQLTVSNALLRELVDVFFSKINAFLPIFHKPRFYQQYFPNEPQHQGLAHRRLPLESALILNGIMSLSARFAQPAEFDGVPPIARGALFAKEAQSIYADAIRSQGEEAPTLPFLQGCILLAFYHSTNCSNTFQWALIGSITRLAYDLGINSVDEDISAHHHPDEQPQWASVEDWVHREELRRAWWAIWELDTFASTVSKRPYMIDRNTMRVLLPVSDEHWFAGHPVASAPMGCTPSTAWKSLQNSPNQDERAWFLIANFLMALANDLMIRGENVQKSAKEEMELAITCFSLSLPEQFRLTCNALVFNDTTFARSNWIIATNIMLQSARTHAALTICTPDQNGLSPSVSSPVSAEHFSSEEQRSKSASHNYMQHAHNVVRAIKSCSADYLAYISPFLVCSLVGASSMHFSPLSQGGPQSPNAAAEKSSLSREVVYLGIAQIARYWGIGSLMLDLTHALHKMTGDSGVPLTAREHDLAVRYVSIAPAARKKYHSLSLPG</sequence>